<comment type="caution">
    <text evidence="2">The sequence shown here is derived from an EMBL/GenBank/DDBJ whole genome shotgun (WGS) entry which is preliminary data.</text>
</comment>
<reference evidence="2" key="1">
    <citation type="submission" date="2021-09" db="EMBL/GenBank/DDBJ databases">
        <authorList>
            <person name="Martin H S."/>
        </authorList>
    </citation>
    <scope>NUCLEOTIDE SEQUENCE</scope>
</reference>
<accession>A0A8J2QP89</accession>
<keyword evidence="3" id="KW-1185">Reference proteome</keyword>
<evidence type="ECO:0000313" key="3">
    <source>
        <dbReference type="Proteomes" id="UP000789524"/>
    </source>
</evidence>
<protein>
    <submittedName>
        <fullName evidence="2">(African queen) hypothetical protein</fullName>
    </submittedName>
</protein>
<sequence>MPKTKTQVPKLVPATPKSFSAANKLNASNKSNPINTPMLENKTGTALDLSTPHNIPKSIGVLSSLKHLKPMKSIDNLAKKQSMPSKLTPISMSQANLFSSLTSRALPTAPPLRVPSANTIKSA</sequence>
<gene>
    <name evidence="2" type="ORF">DCHRY22_LOCUS7581</name>
</gene>
<feature type="region of interest" description="Disordered" evidence="1">
    <location>
        <begin position="1"/>
        <end position="38"/>
    </location>
</feature>
<dbReference type="Proteomes" id="UP000789524">
    <property type="component" value="Unassembled WGS sequence"/>
</dbReference>
<feature type="compositionally biased region" description="Low complexity" evidence="1">
    <location>
        <begin position="17"/>
        <end position="32"/>
    </location>
</feature>
<evidence type="ECO:0000256" key="1">
    <source>
        <dbReference type="SAM" id="MobiDB-lite"/>
    </source>
</evidence>
<organism evidence="2 3">
    <name type="scientific">Danaus chrysippus</name>
    <name type="common">African queen</name>
    <dbReference type="NCBI Taxonomy" id="151541"/>
    <lineage>
        <taxon>Eukaryota</taxon>
        <taxon>Metazoa</taxon>
        <taxon>Ecdysozoa</taxon>
        <taxon>Arthropoda</taxon>
        <taxon>Hexapoda</taxon>
        <taxon>Insecta</taxon>
        <taxon>Pterygota</taxon>
        <taxon>Neoptera</taxon>
        <taxon>Endopterygota</taxon>
        <taxon>Lepidoptera</taxon>
        <taxon>Glossata</taxon>
        <taxon>Ditrysia</taxon>
        <taxon>Papilionoidea</taxon>
        <taxon>Nymphalidae</taxon>
        <taxon>Danainae</taxon>
        <taxon>Danaini</taxon>
        <taxon>Danaina</taxon>
        <taxon>Danaus</taxon>
        <taxon>Anosia</taxon>
    </lineage>
</organism>
<evidence type="ECO:0000313" key="2">
    <source>
        <dbReference type="EMBL" id="CAG9567034.1"/>
    </source>
</evidence>
<dbReference type="OrthoDB" id="1926878at2759"/>
<dbReference type="AlphaFoldDB" id="A0A8J2QP89"/>
<name>A0A8J2QP89_9NEOP</name>
<proteinExistence type="predicted"/>
<dbReference type="EMBL" id="CAKASE010000057">
    <property type="protein sequence ID" value="CAG9567034.1"/>
    <property type="molecule type" value="Genomic_DNA"/>
</dbReference>